<dbReference type="Proteomes" id="UP000009168">
    <property type="component" value="Unassembled WGS sequence"/>
</dbReference>
<dbReference type="KEGG" id="tet:TTHERM_00624520"/>
<organism evidence="1 2">
    <name type="scientific">Tetrahymena thermophila (strain SB210)</name>
    <dbReference type="NCBI Taxonomy" id="312017"/>
    <lineage>
        <taxon>Eukaryota</taxon>
        <taxon>Sar</taxon>
        <taxon>Alveolata</taxon>
        <taxon>Ciliophora</taxon>
        <taxon>Intramacronucleata</taxon>
        <taxon>Oligohymenophorea</taxon>
        <taxon>Hymenostomatida</taxon>
        <taxon>Tetrahymenina</taxon>
        <taxon>Tetrahymenidae</taxon>
        <taxon>Tetrahymena</taxon>
    </lineage>
</organism>
<accession>Q240T1</accession>
<evidence type="ECO:0000313" key="2">
    <source>
        <dbReference type="Proteomes" id="UP000009168"/>
    </source>
</evidence>
<dbReference type="RefSeq" id="XP_001022578.2">
    <property type="nucleotide sequence ID" value="XM_001022578.2"/>
</dbReference>
<name>Q240T1_TETTS</name>
<reference evidence="2" key="1">
    <citation type="journal article" date="2006" name="PLoS Biol.">
        <title>Macronuclear genome sequence of the ciliate Tetrahymena thermophila, a model eukaryote.</title>
        <authorList>
            <person name="Eisen J.A."/>
            <person name="Coyne R.S."/>
            <person name="Wu M."/>
            <person name="Wu D."/>
            <person name="Thiagarajan M."/>
            <person name="Wortman J.R."/>
            <person name="Badger J.H."/>
            <person name="Ren Q."/>
            <person name="Amedeo P."/>
            <person name="Jones K.M."/>
            <person name="Tallon L.J."/>
            <person name="Delcher A.L."/>
            <person name="Salzberg S.L."/>
            <person name="Silva J.C."/>
            <person name="Haas B.J."/>
            <person name="Majoros W.H."/>
            <person name="Farzad M."/>
            <person name="Carlton J.M."/>
            <person name="Smith R.K. Jr."/>
            <person name="Garg J."/>
            <person name="Pearlman R.E."/>
            <person name="Karrer K.M."/>
            <person name="Sun L."/>
            <person name="Manning G."/>
            <person name="Elde N.C."/>
            <person name="Turkewitz A.P."/>
            <person name="Asai D.J."/>
            <person name="Wilkes D.E."/>
            <person name="Wang Y."/>
            <person name="Cai H."/>
            <person name="Collins K."/>
            <person name="Stewart B.A."/>
            <person name="Lee S.R."/>
            <person name="Wilamowska K."/>
            <person name="Weinberg Z."/>
            <person name="Ruzzo W.L."/>
            <person name="Wloga D."/>
            <person name="Gaertig J."/>
            <person name="Frankel J."/>
            <person name="Tsao C.-C."/>
            <person name="Gorovsky M.A."/>
            <person name="Keeling P.J."/>
            <person name="Waller R.F."/>
            <person name="Patron N.J."/>
            <person name="Cherry J.M."/>
            <person name="Stover N.A."/>
            <person name="Krieger C.J."/>
            <person name="del Toro C."/>
            <person name="Ryder H.F."/>
            <person name="Williamson S.C."/>
            <person name="Barbeau R.A."/>
            <person name="Hamilton E.P."/>
            <person name="Orias E."/>
        </authorList>
    </citation>
    <scope>NUCLEOTIDE SEQUENCE [LARGE SCALE GENOMIC DNA]</scope>
    <source>
        <strain evidence="2">SB210</strain>
    </source>
</reference>
<dbReference type="GeneID" id="7828554"/>
<proteinExistence type="predicted"/>
<dbReference type="AlphaFoldDB" id="Q240T1"/>
<sequence>MGIQSRTLQLNASLYAREQNPELFHKIQEFQLVIIQYKDFLISKVRPDLS</sequence>
<keyword evidence="2" id="KW-1185">Reference proteome</keyword>
<dbReference type="InParanoid" id="Q240T1"/>
<protein>
    <submittedName>
        <fullName evidence="1">Uncharacterized protein</fullName>
    </submittedName>
</protein>
<gene>
    <name evidence="1" type="ORF">TTHERM_00624520</name>
</gene>
<dbReference type="HOGENOM" id="CLU_1312386_0_0_1"/>
<evidence type="ECO:0000313" key="1">
    <source>
        <dbReference type="EMBL" id="EAS02333.2"/>
    </source>
</evidence>
<dbReference type="EMBL" id="GG662540">
    <property type="protein sequence ID" value="EAS02333.2"/>
    <property type="molecule type" value="Genomic_DNA"/>
</dbReference>